<dbReference type="PANTHER" id="PTHR43420">
    <property type="entry name" value="ACETYLTRANSFERASE"/>
    <property type="match status" value="1"/>
</dbReference>
<dbReference type="EMBL" id="AODH01000009">
    <property type="protein sequence ID" value="EUJ41786.1"/>
    <property type="molecule type" value="Genomic_DNA"/>
</dbReference>
<evidence type="ECO:0000256" key="3">
    <source>
        <dbReference type="ARBA" id="ARBA00022679"/>
    </source>
</evidence>
<organism evidence="6 7">
    <name type="scientific">Brochothrix campestris FSL F6-1037</name>
    <dbReference type="NCBI Taxonomy" id="1265861"/>
    <lineage>
        <taxon>Bacteria</taxon>
        <taxon>Bacillati</taxon>
        <taxon>Bacillota</taxon>
        <taxon>Bacilli</taxon>
        <taxon>Bacillales</taxon>
        <taxon>Listeriaceae</taxon>
        <taxon>Brochothrix</taxon>
    </lineage>
</organism>
<dbReference type="PATRIC" id="fig|1265861.3.peg.560"/>
<dbReference type="CDD" id="cd04301">
    <property type="entry name" value="NAT_SF"/>
    <property type="match status" value="1"/>
</dbReference>
<name>W7D1J7_9LIST</name>
<evidence type="ECO:0000256" key="1">
    <source>
        <dbReference type="ARBA" id="ARBA00005395"/>
    </source>
</evidence>
<keyword evidence="7" id="KW-1185">Reference proteome</keyword>
<protein>
    <submittedName>
        <fullName evidence="6">Ribosomal-protein-alanine acetyltransferase YdiD</fullName>
    </submittedName>
</protein>
<keyword evidence="3 6" id="KW-0808">Transferase</keyword>
<proteinExistence type="inferred from homology"/>
<evidence type="ECO:0000313" key="7">
    <source>
        <dbReference type="Proteomes" id="UP000019243"/>
    </source>
</evidence>
<comment type="similarity">
    <text evidence="1">Belongs to the acetyltransferase family. RimI subfamily.</text>
</comment>
<feature type="domain" description="N-acetyltransferase" evidence="5">
    <location>
        <begin position="5"/>
        <end position="150"/>
    </location>
</feature>
<keyword evidence="2" id="KW-0963">Cytoplasm</keyword>
<dbReference type="STRING" id="1265861.BCAMP_02865"/>
<dbReference type="InterPro" id="IPR016181">
    <property type="entry name" value="Acyl_CoA_acyltransferase"/>
</dbReference>
<dbReference type="InterPro" id="IPR006464">
    <property type="entry name" value="AcTrfase_RimI/Ard1"/>
</dbReference>
<evidence type="ECO:0000256" key="4">
    <source>
        <dbReference type="ARBA" id="ARBA00023315"/>
    </source>
</evidence>
<dbReference type="Proteomes" id="UP000019243">
    <property type="component" value="Unassembled WGS sequence"/>
</dbReference>
<evidence type="ECO:0000313" key="6">
    <source>
        <dbReference type="EMBL" id="EUJ41786.1"/>
    </source>
</evidence>
<dbReference type="Pfam" id="PF00583">
    <property type="entry name" value="Acetyltransf_1"/>
    <property type="match status" value="1"/>
</dbReference>
<dbReference type="AlphaFoldDB" id="W7D1J7"/>
<accession>W7D1J7</accession>
<dbReference type="PANTHER" id="PTHR43420:SF44">
    <property type="entry name" value="ACETYLTRANSFERASE YPEA"/>
    <property type="match status" value="1"/>
</dbReference>
<comment type="caution">
    <text evidence="6">The sequence shown here is derived from an EMBL/GenBank/DDBJ whole genome shotgun (WGS) entry which is preliminary data.</text>
</comment>
<sequence>MASSLTFRPAVARDIDQLVAIEQACFATPWDRAAFAYELTINQYAYYVVIESEQTIIGYAGAGFIFDEGHITNVGILPAYRGQGLGLRLMQQLIAQAQKQQVSYLTLEVRESNVIAQRLYQKLAFRPVALRKKYYSDNQEDALIMRVDFNKESEDVK</sequence>
<keyword evidence="4" id="KW-0012">Acyltransferase</keyword>
<dbReference type="InterPro" id="IPR050680">
    <property type="entry name" value="YpeA/RimI_acetyltransf"/>
</dbReference>
<dbReference type="OrthoDB" id="9794566at2"/>
<dbReference type="PROSITE" id="PS51186">
    <property type="entry name" value="GNAT"/>
    <property type="match status" value="1"/>
</dbReference>
<reference evidence="6 7" key="1">
    <citation type="submission" date="2012-12" db="EMBL/GenBank/DDBJ databases">
        <title>Novel taxa of Listeriaceae from agricultural environments in the United States.</title>
        <authorList>
            <person name="den Bakker H.C."/>
            <person name="Allred A."/>
            <person name="Warchocki S."/>
            <person name="Wright E.M."/>
            <person name="Burrell A."/>
            <person name="Nightingale K.K."/>
            <person name="Kephart D."/>
            <person name="Wiedmann M."/>
        </authorList>
    </citation>
    <scope>NUCLEOTIDE SEQUENCE [LARGE SCALE GENOMIC DNA]</scope>
    <source>
        <strain evidence="6 7">FSL F6-1037</strain>
    </source>
</reference>
<evidence type="ECO:0000259" key="5">
    <source>
        <dbReference type="PROSITE" id="PS51186"/>
    </source>
</evidence>
<dbReference type="NCBIfam" id="TIGR01575">
    <property type="entry name" value="rimI"/>
    <property type="match status" value="1"/>
</dbReference>
<evidence type="ECO:0000256" key="2">
    <source>
        <dbReference type="ARBA" id="ARBA00022490"/>
    </source>
</evidence>
<dbReference type="InterPro" id="IPR000182">
    <property type="entry name" value="GNAT_dom"/>
</dbReference>
<dbReference type="RefSeq" id="WP_035313401.1">
    <property type="nucleotide sequence ID" value="NZ_AODH01000009.1"/>
</dbReference>
<gene>
    <name evidence="6" type="ORF">BCAMP_02865</name>
</gene>
<dbReference type="GO" id="GO:0008080">
    <property type="term" value="F:N-acetyltransferase activity"/>
    <property type="evidence" value="ECO:0007669"/>
    <property type="project" value="InterPro"/>
</dbReference>
<dbReference type="SUPFAM" id="SSF55729">
    <property type="entry name" value="Acyl-CoA N-acyltransferases (Nat)"/>
    <property type="match status" value="1"/>
</dbReference>
<dbReference type="Gene3D" id="3.40.630.30">
    <property type="match status" value="1"/>
</dbReference>